<proteinExistence type="predicted"/>
<organism evidence="1">
    <name type="scientific">marine metagenome</name>
    <dbReference type="NCBI Taxonomy" id="408172"/>
    <lineage>
        <taxon>unclassified sequences</taxon>
        <taxon>metagenomes</taxon>
        <taxon>ecological metagenomes</taxon>
    </lineage>
</organism>
<sequence length="70" mass="7745">MVAGVFVYPHLFSTQKTNVSDLLTSDSPTRFLNRLVSVLVAVATLPLWEGLFRHTDLTPSREKIDSNGGQ</sequence>
<name>A0A382BJ29_9ZZZZ</name>
<reference evidence="1" key="1">
    <citation type="submission" date="2018-05" db="EMBL/GenBank/DDBJ databases">
        <authorList>
            <person name="Lanie J.A."/>
            <person name="Ng W.-L."/>
            <person name="Kazmierczak K.M."/>
            <person name="Andrzejewski T.M."/>
            <person name="Davidsen T.M."/>
            <person name="Wayne K.J."/>
            <person name="Tettelin H."/>
            <person name="Glass J.I."/>
            <person name="Rusch D."/>
            <person name="Podicherti R."/>
            <person name="Tsui H.-C.T."/>
            <person name="Winkler M.E."/>
        </authorList>
    </citation>
    <scope>NUCLEOTIDE SEQUENCE</scope>
</reference>
<protein>
    <submittedName>
        <fullName evidence="1">Uncharacterized protein</fullName>
    </submittedName>
</protein>
<dbReference type="EMBL" id="UINC01029979">
    <property type="protein sequence ID" value="SVB13629.1"/>
    <property type="molecule type" value="Genomic_DNA"/>
</dbReference>
<accession>A0A382BJ29</accession>
<gene>
    <name evidence="1" type="ORF">METZ01_LOCUS166483</name>
</gene>
<dbReference type="AlphaFoldDB" id="A0A382BJ29"/>
<evidence type="ECO:0000313" key="1">
    <source>
        <dbReference type="EMBL" id="SVB13629.1"/>
    </source>
</evidence>